<feature type="region of interest" description="Disordered" evidence="1">
    <location>
        <begin position="1"/>
        <end position="27"/>
    </location>
</feature>
<feature type="region of interest" description="Disordered" evidence="1">
    <location>
        <begin position="61"/>
        <end position="91"/>
    </location>
</feature>
<evidence type="ECO:0000256" key="1">
    <source>
        <dbReference type="SAM" id="MobiDB-lite"/>
    </source>
</evidence>
<comment type="caution">
    <text evidence="2">The sequence shown here is derived from an EMBL/GenBank/DDBJ whole genome shotgun (WGS) entry which is preliminary data.</text>
</comment>
<name>A0AA37Q9J7_9BACT</name>
<organism evidence="2 3">
    <name type="scientific">Roseisolibacter agri</name>
    <dbReference type="NCBI Taxonomy" id="2014610"/>
    <lineage>
        <taxon>Bacteria</taxon>
        <taxon>Pseudomonadati</taxon>
        <taxon>Gemmatimonadota</taxon>
        <taxon>Gemmatimonadia</taxon>
        <taxon>Gemmatimonadales</taxon>
        <taxon>Gemmatimonadaceae</taxon>
        <taxon>Roseisolibacter</taxon>
    </lineage>
</organism>
<sequence>MGRATTTTTATTTATTDPSHQEERMQTVQDGQCGLCAHFGEHHPTTQQQVQIRRSHEAPETMLDDCGHPRHAPLHLKVTPLSGCDGFEPAR</sequence>
<dbReference type="AlphaFoldDB" id="A0AA37Q9J7"/>
<evidence type="ECO:0000313" key="3">
    <source>
        <dbReference type="Proteomes" id="UP001161325"/>
    </source>
</evidence>
<evidence type="ECO:0000313" key="2">
    <source>
        <dbReference type="EMBL" id="GLC25591.1"/>
    </source>
</evidence>
<dbReference type="EMBL" id="BRXS01000003">
    <property type="protein sequence ID" value="GLC25591.1"/>
    <property type="molecule type" value="Genomic_DNA"/>
</dbReference>
<protein>
    <submittedName>
        <fullName evidence="2">Uncharacterized protein</fullName>
    </submittedName>
</protein>
<reference evidence="2" key="1">
    <citation type="submission" date="2022-08" db="EMBL/GenBank/DDBJ databases">
        <title>Draft genome sequencing of Roseisolibacter agri AW1220.</title>
        <authorList>
            <person name="Tobiishi Y."/>
            <person name="Tonouchi A."/>
        </authorList>
    </citation>
    <scope>NUCLEOTIDE SEQUENCE</scope>
    <source>
        <strain evidence="2">AW1220</strain>
    </source>
</reference>
<gene>
    <name evidence="2" type="ORF">rosag_21040</name>
</gene>
<dbReference type="Proteomes" id="UP001161325">
    <property type="component" value="Unassembled WGS sequence"/>
</dbReference>
<feature type="compositionally biased region" description="Low complexity" evidence="1">
    <location>
        <begin position="1"/>
        <end position="16"/>
    </location>
</feature>
<accession>A0AA37Q9J7</accession>
<keyword evidence="3" id="KW-1185">Reference proteome</keyword>
<proteinExistence type="predicted"/>